<evidence type="ECO:0000259" key="5">
    <source>
        <dbReference type="PROSITE" id="PS50893"/>
    </source>
</evidence>
<dbReference type="SUPFAM" id="SSF52540">
    <property type="entry name" value="P-loop containing nucleoside triphosphate hydrolases"/>
    <property type="match status" value="1"/>
</dbReference>
<dbReference type="PANTHER" id="PTHR43335:SF4">
    <property type="entry name" value="ABC TRANSPORTER, ATP-BINDING PROTEIN"/>
    <property type="match status" value="1"/>
</dbReference>
<dbReference type="InterPro" id="IPR003439">
    <property type="entry name" value="ABC_transporter-like_ATP-bd"/>
</dbReference>
<keyword evidence="3" id="KW-0547">Nucleotide-binding</keyword>
<name>A0A1S8KLV7_9LACT</name>
<feature type="domain" description="ABC transporter" evidence="5">
    <location>
        <begin position="5"/>
        <end position="231"/>
    </location>
</feature>
<dbReference type="PROSITE" id="PS50893">
    <property type="entry name" value="ABC_TRANSPORTER_2"/>
    <property type="match status" value="1"/>
</dbReference>
<dbReference type="SMART" id="SM00382">
    <property type="entry name" value="AAA"/>
    <property type="match status" value="1"/>
</dbReference>
<keyword evidence="4" id="KW-0067">ATP-binding</keyword>
<dbReference type="AlphaFoldDB" id="A0A1S8KLV7"/>
<dbReference type="Pfam" id="PF00005">
    <property type="entry name" value="ABC_tran"/>
    <property type="match status" value="1"/>
</dbReference>
<evidence type="ECO:0000313" key="7">
    <source>
        <dbReference type="Proteomes" id="UP000190409"/>
    </source>
</evidence>
<dbReference type="InterPro" id="IPR003593">
    <property type="entry name" value="AAA+_ATPase"/>
</dbReference>
<dbReference type="EMBL" id="MUYF01000003">
    <property type="protein sequence ID" value="OOL80727.1"/>
    <property type="molecule type" value="Genomic_DNA"/>
</dbReference>
<evidence type="ECO:0000256" key="4">
    <source>
        <dbReference type="ARBA" id="ARBA00022840"/>
    </source>
</evidence>
<dbReference type="Proteomes" id="UP000190409">
    <property type="component" value="Unassembled WGS sequence"/>
</dbReference>
<keyword evidence="2" id="KW-0813">Transport</keyword>
<accession>A0A1S8KLV7</accession>
<dbReference type="PANTHER" id="PTHR43335">
    <property type="entry name" value="ABC TRANSPORTER, ATP-BINDING PROTEIN"/>
    <property type="match status" value="1"/>
</dbReference>
<comment type="caution">
    <text evidence="6">The sequence shown here is derived from an EMBL/GenBank/DDBJ whole genome shotgun (WGS) entry which is preliminary data.</text>
</comment>
<protein>
    <submittedName>
        <fullName evidence="6">ABC transporter</fullName>
    </submittedName>
</protein>
<reference evidence="6 7" key="1">
    <citation type="submission" date="2017-01" db="EMBL/GenBank/DDBJ databases">
        <title>Complete Genome Sequence of Dolosigranulum pigrum isolated from a Patient with interstitial lung disease.</title>
        <authorList>
            <person name="Mukhopadhyay R."/>
            <person name="Joaquin J."/>
            <person name="Hogue R."/>
            <person name="Fitzgerald S."/>
            <person name="Jospin G."/>
            <person name="Eisen J.A."/>
            <person name="Chaturvedi V."/>
        </authorList>
    </citation>
    <scope>NUCLEOTIDE SEQUENCE [LARGE SCALE GENOMIC DNA]</scope>
    <source>
        <strain evidence="6 7">15S00348</strain>
    </source>
</reference>
<evidence type="ECO:0000256" key="2">
    <source>
        <dbReference type="ARBA" id="ARBA00022448"/>
    </source>
</evidence>
<sequence>MNMNIKFNNVNKTYGRKQALQDINITIPEGKIYGFIGANGAGKTTAMKILTGLTPASSGTVTFDGKELNQLENKAKAFGAFISTPTYYKNLTAYENLAIIQDVLEEPKNEIDRVLEIVGLADAKSKTIAEYSFGMKQRLGLAFSFLNDPDILILDEPTNGLDPKGIVEIRELLYSLSKEQGKTIFISSHNISELESIADMIGIIQNGKLIFEGELDELYASGESSYLLEIDDIDQAKTVLSEEGISFTNKEHKFQIKSSKQRIPEVVKALLDRDIAIFEITPNKNLERIFLDLTDGDDEHVDTH</sequence>
<gene>
    <name evidence="6" type="ORF">BWX42_02065</name>
</gene>
<dbReference type="InterPro" id="IPR027417">
    <property type="entry name" value="P-loop_NTPase"/>
</dbReference>
<proteinExistence type="inferred from homology"/>
<comment type="similarity">
    <text evidence="1">Belongs to the ABC transporter superfamily.</text>
</comment>
<evidence type="ECO:0000256" key="3">
    <source>
        <dbReference type="ARBA" id="ARBA00022741"/>
    </source>
</evidence>
<organism evidence="6 7">
    <name type="scientific">Dolosigranulum pigrum</name>
    <dbReference type="NCBI Taxonomy" id="29394"/>
    <lineage>
        <taxon>Bacteria</taxon>
        <taxon>Bacillati</taxon>
        <taxon>Bacillota</taxon>
        <taxon>Bacilli</taxon>
        <taxon>Lactobacillales</taxon>
        <taxon>Carnobacteriaceae</taxon>
        <taxon>Dolosigranulum</taxon>
    </lineage>
</organism>
<dbReference type="GO" id="GO:0005524">
    <property type="term" value="F:ATP binding"/>
    <property type="evidence" value="ECO:0007669"/>
    <property type="project" value="UniProtKB-KW"/>
</dbReference>
<evidence type="ECO:0000256" key="1">
    <source>
        <dbReference type="ARBA" id="ARBA00005417"/>
    </source>
</evidence>
<dbReference type="GO" id="GO:0016887">
    <property type="term" value="F:ATP hydrolysis activity"/>
    <property type="evidence" value="ECO:0007669"/>
    <property type="project" value="InterPro"/>
</dbReference>
<evidence type="ECO:0000313" key="6">
    <source>
        <dbReference type="EMBL" id="OOL80727.1"/>
    </source>
</evidence>
<dbReference type="Gene3D" id="3.40.50.300">
    <property type="entry name" value="P-loop containing nucleotide triphosphate hydrolases"/>
    <property type="match status" value="1"/>
</dbReference>